<protein>
    <recommendedName>
        <fullName evidence="9">LysE family translocator</fullName>
    </recommendedName>
</protein>
<keyword evidence="5 6" id="KW-0472">Membrane</keyword>
<dbReference type="AlphaFoldDB" id="A0A4R5QC22"/>
<evidence type="ECO:0000256" key="4">
    <source>
        <dbReference type="ARBA" id="ARBA00022989"/>
    </source>
</evidence>
<evidence type="ECO:0000313" key="7">
    <source>
        <dbReference type="EMBL" id="TDH60149.1"/>
    </source>
</evidence>
<evidence type="ECO:0000256" key="1">
    <source>
        <dbReference type="ARBA" id="ARBA00004651"/>
    </source>
</evidence>
<dbReference type="Pfam" id="PF01810">
    <property type="entry name" value="LysE"/>
    <property type="match status" value="1"/>
</dbReference>
<dbReference type="OrthoDB" id="7278212at2"/>
<proteinExistence type="predicted"/>
<feature type="transmembrane region" description="Helical" evidence="6">
    <location>
        <begin position="246"/>
        <end position="268"/>
    </location>
</feature>
<feature type="transmembrane region" description="Helical" evidence="6">
    <location>
        <begin position="213"/>
        <end position="234"/>
    </location>
</feature>
<keyword evidence="4 6" id="KW-1133">Transmembrane helix</keyword>
<keyword evidence="3 6" id="KW-0812">Transmembrane</keyword>
<dbReference type="RefSeq" id="WP_133291078.1">
    <property type="nucleotide sequence ID" value="NZ_SMSJ01000044.1"/>
</dbReference>
<comment type="subcellular location">
    <subcellularLocation>
        <location evidence="1">Cell membrane</location>
        <topology evidence="1">Multi-pass membrane protein</topology>
    </subcellularLocation>
</comment>
<dbReference type="GO" id="GO:0006865">
    <property type="term" value="P:amino acid transport"/>
    <property type="evidence" value="ECO:0007669"/>
    <property type="project" value="InterPro"/>
</dbReference>
<keyword evidence="2" id="KW-1003">Cell membrane</keyword>
<name>A0A4R5QC22_9PROT</name>
<keyword evidence="8" id="KW-1185">Reference proteome</keyword>
<gene>
    <name evidence="7" type="ORF">E2C06_23745</name>
</gene>
<dbReference type="EMBL" id="SMSJ01000044">
    <property type="protein sequence ID" value="TDH60149.1"/>
    <property type="molecule type" value="Genomic_DNA"/>
</dbReference>
<dbReference type="InterPro" id="IPR001123">
    <property type="entry name" value="LeuE-type"/>
</dbReference>
<reference evidence="7 8" key="1">
    <citation type="journal article" date="2016" name="J. Microbiol.">
        <title>Dankookia rubra gen. nov., sp. nov., an alphaproteobacterium isolated from sediment of a shallow stream.</title>
        <authorList>
            <person name="Kim W.H."/>
            <person name="Kim D.H."/>
            <person name="Kang K."/>
            <person name="Ahn T.Y."/>
        </authorList>
    </citation>
    <scope>NUCLEOTIDE SEQUENCE [LARGE SCALE GENOMIC DNA]</scope>
    <source>
        <strain evidence="7 8">JCM30602</strain>
    </source>
</reference>
<evidence type="ECO:0000256" key="5">
    <source>
        <dbReference type="ARBA" id="ARBA00023136"/>
    </source>
</evidence>
<dbReference type="Proteomes" id="UP000295096">
    <property type="component" value="Unassembled WGS sequence"/>
</dbReference>
<accession>A0A4R5QC22</accession>
<evidence type="ECO:0000256" key="2">
    <source>
        <dbReference type="ARBA" id="ARBA00022475"/>
    </source>
</evidence>
<feature type="transmembrane region" description="Helical" evidence="6">
    <location>
        <begin position="39"/>
        <end position="61"/>
    </location>
</feature>
<feature type="transmembrane region" description="Helical" evidence="6">
    <location>
        <begin position="180"/>
        <end position="201"/>
    </location>
</feature>
<feature type="transmembrane region" description="Helical" evidence="6">
    <location>
        <begin position="108"/>
        <end position="133"/>
    </location>
</feature>
<organism evidence="7 8">
    <name type="scientific">Dankookia rubra</name>
    <dbReference type="NCBI Taxonomy" id="1442381"/>
    <lineage>
        <taxon>Bacteria</taxon>
        <taxon>Pseudomonadati</taxon>
        <taxon>Pseudomonadota</taxon>
        <taxon>Alphaproteobacteria</taxon>
        <taxon>Acetobacterales</taxon>
        <taxon>Roseomonadaceae</taxon>
        <taxon>Dankookia</taxon>
    </lineage>
</organism>
<comment type="caution">
    <text evidence="7">The sequence shown here is derived from an EMBL/GenBank/DDBJ whole genome shotgun (WGS) entry which is preliminary data.</text>
</comment>
<evidence type="ECO:0000313" key="8">
    <source>
        <dbReference type="Proteomes" id="UP000295096"/>
    </source>
</evidence>
<sequence length="277" mass="28477">MPAVELVEFLAAYCALLATPGPNLFAIGSMAALHGLRGVTSLCVGAALGAGTLSAVLLGTAQLVSAVAWWRAAGSVVGAAMLLWVAFTIGRQGPPEPGVVPGRQRDAAAAAIGFLTAATNPMTGAFFAASFLGPLAGRGAVLMTIPPLVTMTALGFFLGASRLLSRPAIRAALQARHRPIRLAAAAALVFTAAFILGRGLARLGWRPPAAPFLVAWTAFLAVPVLLLARPLVPAARRAWHRSRRPVAAVALVFMTGFAVGGALVRLGWHPAVPLRLP</sequence>
<feature type="transmembrane region" description="Helical" evidence="6">
    <location>
        <begin position="6"/>
        <end position="27"/>
    </location>
</feature>
<feature type="transmembrane region" description="Helical" evidence="6">
    <location>
        <begin position="139"/>
        <end position="159"/>
    </location>
</feature>
<evidence type="ECO:0000256" key="6">
    <source>
        <dbReference type="SAM" id="Phobius"/>
    </source>
</evidence>
<feature type="transmembrane region" description="Helical" evidence="6">
    <location>
        <begin position="67"/>
        <end position="87"/>
    </location>
</feature>
<evidence type="ECO:0008006" key="9">
    <source>
        <dbReference type="Google" id="ProtNLM"/>
    </source>
</evidence>
<evidence type="ECO:0000256" key="3">
    <source>
        <dbReference type="ARBA" id="ARBA00022692"/>
    </source>
</evidence>
<dbReference type="GO" id="GO:0005886">
    <property type="term" value="C:plasma membrane"/>
    <property type="evidence" value="ECO:0007669"/>
    <property type="project" value="UniProtKB-SubCell"/>
</dbReference>